<dbReference type="PANTHER" id="PTHR30419">
    <property type="entry name" value="HTH-TYPE TRANSCRIPTIONAL REGULATOR YBHD"/>
    <property type="match status" value="1"/>
</dbReference>
<keyword evidence="2" id="KW-0805">Transcription regulation</keyword>
<organism evidence="6 7">
    <name type="scientific">Xanthobacter dioxanivorans</name>
    <dbReference type="NCBI Taxonomy" id="2528964"/>
    <lineage>
        <taxon>Bacteria</taxon>
        <taxon>Pseudomonadati</taxon>
        <taxon>Pseudomonadota</taxon>
        <taxon>Alphaproteobacteria</taxon>
        <taxon>Hyphomicrobiales</taxon>
        <taxon>Xanthobacteraceae</taxon>
        <taxon>Xanthobacter</taxon>
    </lineage>
</organism>
<reference evidence="6 7" key="1">
    <citation type="submission" date="2020-10" db="EMBL/GenBank/DDBJ databases">
        <title>Degradation of 1,4-Dioxane by Xanthobacter sp. YN2, via a Novel Group-2 Soluble Di-Iron Monooxygenase.</title>
        <authorList>
            <person name="Ma F."/>
            <person name="Wang Y."/>
            <person name="Yang J."/>
            <person name="Guo H."/>
            <person name="Su D."/>
            <person name="Yu L."/>
        </authorList>
    </citation>
    <scope>NUCLEOTIDE SEQUENCE [LARGE SCALE GENOMIC DNA]</scope>
    <source>
        <strain evidence="6 7">YN2</strain>
    </source>
</reference>
<dbReference type="Pfam" id="PF00126">
    <property type="entry name" value="HTH_1"/>
    <property type="match status" value="1"/>
</dbReference>
<evidence type="ECO:0000259" key="5">
    <source>
        <dbReference type="PROSITE" id="PS50931"/>
    </source>
</evidence>
<dbReference type="InterPro" id="IPR036390">
    <property type="entry name" value="WH_DNA-bd_sf"/>
</dbReference>
<dbReference type="GO" id="GO:0003677">
    <property type="term" value="F:DNA binding"/>
    <property type="evidence" value="ECO:0007669"/>
    <property type="project" value="UniProtKB-KW"/>
</dbReference>
<evidence type="ECO:0000256" key="1">
    <source>
        <dbReference type="ARBA" id="ARBA00009437"/>
    </source>
</evidence>
<dbReference type="GO" id="GO:0003700">
    <property type="term" value="F:DNA-binding transcription factor activity"/>
    <property type="evidence" value="ECO:0007669"/>
    <property type="project" value="InterPro"/>
</dbReference>
<dbReference type="SUPFAM" id="SSF46785">
    <property type="entry name" value="Winged helix' DNA-binding domain"/>
    <property type="match status" value="1"/>
</dbReference>
<evidence type="ECO:0000256" key="2">
    <source>
        <dbReference type="ARBA" id="ARBA00023015"/>
    </source>
</evidence>
<dbReference type="SUPFAM" id="SSF53850">
    <property type="entry name" value="Periplasmic binding protein-like II"/>
    <property type="match status" value="1"/>
</dbReference>
<keyword evidence="3" id="KW-0238">DNA-binding</keyword>
<dbReference type="Gene3D" id="1.10.10.10">
    <property type="entry name" value="Winged helix-like DNA-binding domain superfamily/Winged helix DNA-binding domain"/>
    <property type="match status" value="1"/>
</dbReference>
<evidence type="ECO:0000313" key="7">
    <source>
        <dbReference type="Proteomes" id="UP000596427"/>
    </source>
</evidence>
<evidence type="ECO:0000256" key="3">
    <source>
        <dbReference type="ARBA" id="ARBA00023125"/>
    </source>
</evidence>
<accession>A0A974PNP6</accession>
<dbReference type="InterPro" id="IPR036388">
    <property type="entry name" value="WH-like_DNA-bd_sf"/>
</dbReference>
<name>A0A974PNP6_9HYPH</name>
<dbReference type="Pfam" id="PF03466">
    <property type="entry name" value="LysR_substrate"/>
    <property type="match status" value="1"/>
</dbReference>
<protein>
    <submittedName>
        <fullName evidence="6">LysR family transcriptional regulator</fullName>
    </submittedName>
</protein>
<evidence type="ECO:0000313" key="6">
    <source>
        <dbReference type="EMBL" id="QRG06571.1"/>
    </source>
</evidence>
<dbReference type="PROSITE" id="PS50931">
    <property type="entry name" value="HTH_LYSR"/>
    <property type="match status" value="1"/>
</dbReference>
<comment type="similarity">
    <text evidence="1">Belongs to the LysR transcriptional regulatory family.</text>
</comment>
<dbReference type="PANTHER" id="PTHR30419:SF8">
    <property type="entry name" value="NITROGEN ASSIMILATION TRANSCRIPTIONAL ACTIVATOR-RELATED"/>
    <property type="match status" value="1"/>
</dbReference>
<dbReference type="InterPro" id="IPR005119">
    <property type="entry name" value="LysR_subst-bd"/>
</dbReference>
<keyword evidence="7" id="KW-1185">Reference proteome</keyword>
<feature type="domain" description="HTH lysR-type" evidence="5">
    <location>
        <begin position="1"/>
        <end position="59"/>
    </location>
</feature>
<dbReference type="GO" id="GO:0005829">
    <property type="term" value="C:cytosol"/>
    <property type="evidence" value="ECO:0007669"/>
    <property type="project" value="TreeGrafter"/>
</dbReference>
<dbReference type="Proteomes" id="UP000596427">
    <property type="component" value="Chromosome"/>
</dbReference>
<dbReference type="EMBL" id="CP063362">
    <property type="protein sequence ID" value="QRG06571.1"/>
    <property type="molecule type" value="Genomic_DNA"/>
</dbReference>
<dbReference type="FunFam" id="1.10.10.10:FF:000001">
    <property type="entry name" value="LysR family transcriptional regulator"/>
    <property type="match status" value="1"/>
</dbReference>
<proteinExistence type="inferred from homology"/>
<dbReference type="InterPro" id="IPR050950">
    <property type="entry name" value="HTH-type_LysR_regulators"/>
</dbReference>
<sequence length="313" mass="34554">MRHLRVLRYLDEVARCGSIRGAAQKLNVTPSALNRRIMDLEDELDAKLLERRPRGVHLTTAGEVFVRYIREQLGDAERMREQLEDLRGLKRGTVKIACSQALAHDFMPRQIGLFRARYPLIGFQVTVADHERAIQLLASYEVDLVLVFRAPFIARLRPLMSVPQRLVALLPAGHPLAAREQLRLADCTGYPLALPERTLGGRQLIEESIARSGLRFSVAAEANSFELLRGLVAHGGMISFQIEIGALPQAVPAGVVVRRIDSRDLNPADLLLGQLRDRNLPLAGAQFVEHLAAALRALGGSPVAAAERGDRKA</sequence>
<dbReference type="Gene3D" id="3.40.190.290">
    <property type="match status" value="1"/>
</dbReference>
<dbReference type="InterPro" id="IPR000847">
    <property type="entry name" value="LysR_HTH_N"/>
</dbReference>
<evidence type="ECO:0000256" key="4">
    <source>
        <dbReference type="ARBA" id="ARBA00023163"/>
    </source>
</evidence>
<keyword evidence="4" id="KW-0804">Transcription</keyword>
<dbReference type="KEGG" id="xdi:EZH22_27190"/>
<dbReference type="AlphaFoldDB" id="A0A974PNP6"/>
<gene>
    <name evidence="6" type="ORF">EZH22_27190</name>
</gene>
<dbReference type="RefSeq" id="WP_203193476.1">
    <property type="nucleotide sequence ID" value="NZ_CP063362.1"/>
</dbReference>